<evidence type="ECO:0008006" key="3">
    <source>
        <dbReference type="Google" id="ProtNLM"/>
    </source>
</evidence>
<name>A0A1L9VLP9_ASPGL</name>
<dbReference type="OrthoDB" id="9977941at2759"/>
<organism evidence="1 2">
    <name type="scientific">Aspergillus glaucus CBS 516.65</name>
    <dbReference type="NCBI Taxonomy" id="1160497"/>
    <lineage>
        <taxon>Eukaryota</taxon>
        <taxon>Fungi</taxon>
        <taxon>Dikarya</taxon>
        <taxon>Ascomycota</taxon>
        <taxon>Pezizomycotina</taxon>
        <taxon>Eurotiomycetes</taxon>
        <taxon>Eurotiomycetidae</taxon>
        <taxon>Eurotiales</taxon>
        <taxon>Aspergillaceae</taxon>
        <taxon>Aspergillus</taxon>
        <taxon>Aspergillus subgen. Aspergillus</taxon>
    </lineage>
</organism>
<proteinExistence type="predicted"/>
<evidence type="ECO:0000313" key="1">
    <source>
        <dbReference type="EMBL" id="OJJ84857.1"/>
    </source>
</evidence>
<reference evidence="2" key="1">
    <citation type="journal article" date="2017" name="Genome Biol.">
        <title>Comparative genomics reveals high biological diversity and specific adaptations in the industrially and medically important fungal genus Aspergillus.</title>
        <authorList>
            <person name="de Vries R.P."/>
            <person name="Riley R."/>
            <person name="Wiebenga A."/>
            <person name="Aguilar-Osorio G."/>
            <person name="Amillis S."/>
            <person name="Uchima C.A."/>
            <person name="Anderluh G."/>
            <person name="Asadollahi M."/>
            <person name="Askin M."/>
            <person name="Barry K."/>
            <person name="Battaglia E."/>
            <person name="Bayram O."/>
            <person name="Benocci T."/>
            <person name="Braus-Stromeyer S.A."/>
            <person name="Caldana C."/>
            <person name="Canovas D."/>
            <person name="Cerqueira G.C."/>
            <person name="Chen F."/>
            <person name="Chen W."/>
            <person name="Choi C."/>
            <person name="Clum A."/>
            <person name="Dos Santos R.A."/>
            <person name="Damasio A.R."/>
            <person name="Diallinas G."/>
            <person name="Emri T."/>
            <person name="Fekete E."/>
            <person name="Flipphi M."/>
            <person name="Freyberg S."/>
            <person name="Gallo A."/>
            <person name="Gournas C."/>
            <person name="Habgood R."/>
            <person name="Hainaut M."/>
            <person name="Harispe M.L."/>
            <person name="Henrissat B."/>
            <person name="Hilden K.S."/>
            <person name="Hope R."/>
            <person name="Hossain A."/>
            <person name="Karabika E."/>
            <person name="Karaffa L."/>
            <person name="Karanyi Z."/>
            <person name="Krasevec N."/>
            <person name="Kuo A."/>
            <person name="Kusch H."/>
            <person name="LaButti K."/>
            <person name="Lagendijk E.L."/>
            <person name="Lapidus A."/>
            <person name="Levasseur A."/>
            <person name="Lindquist E."/>
            <person name="Lipzen A."/>
            <person name="Logrieco A.F."/>
            <person name="MacCabe A."/>
            <person name="Maekelae M.R."/>
            <person name="Malavazi I."/>
            <person name="Melin P."/>
            <person name="Meyer V."/>
            <person name="Mielnichuk N."/>
            <person name="Miskei M."/>
            <person name="Molnar A.P."/>
            <person name="Mule G."/>
            <person name="Ngan C.Y."/>
            <person name="Orejas M."/>
            <person name="Orosz E."/>
            <person name="Ouedraogo J.P."/>
            <person name="Overkamp K.M."/>
            <person name="Park H.-S."/>
            <person name="Perrone G."/>
            <person name="Piumi F."/>
            <person name="Punt P.J."/>
            <person name="Ram A.F."/>
            <person name="Ramon A."/>
            <person name="Rauscher S."/>
            <person name="Record E."/>
            <person name="Riano-Pachon D.M."/>
            <person name="Robert V."/>
            <person name="Roehrig J."/>
            <person name="Ruller R."/>
            <person name="Salamov A."/>
            <person name="Salih N.S."/>
            <person name="Samson R.A."/>
            <person name="Sandor E."/>
            <person name="Sanguinetti M."/>
            <person name="Schuetze T."/>
            <person name="Sepcic K."/>
            <person name="Shelest E."/>
            <person name="Sherlock G."/>
            <person name="Sophianopoulou V."/>
            <person name="Squina F.M."/>
            <person name="Sun H."/>
            <person name="Susca A."/>
            <person name="Todd R.B."/>
            <person name="Tsang A."/>
            <person name="Unkles S.E."/>
            <person name="van de Wiele N."/>
            <person name="van Rossen-Uffink D."/>
            <person name="Oliveira J.V."/>
            <person name="Vesth T.C."/>
            <person name="Visser J."/>
            <person name="Yu J.-H."/>
            <person name="Zhou M."/>
            <person name="Andersen M.R."/>
            <person name="Archer D.B."/>
            <person name="Baker S.E."/>
            <person name="Benoit I."/>
            <person name="Brakhage A.A."/>
            <person name="Braus G.H."/>
            <person name="Fischer R."/>
            <person name="Frisvad J.C."/>
            <person name="Goldman G.H."/>
            <person name="Houbraken J."/>
            <person name="Oakley B."/>
            <person name="Pocsi I."/>
            <person name="Scazzocchio C."/>
            <person name="Seiboth B."/>
            <person name="vanKuyk P.A."/>
            <person name="Wortman J."/>
            <person name="Dyer P.S."/>
            <person name="Grigoriev I.V."/>
        </authorList>
    </citation>
    <scope>NUCLEOTIDE SEQUENCE [LARGE SCALE GENOMIC DNA]</scope>
    <source>
        <strain evidence="2">CBS 516.65</strain>
    </source>
</reference>
<keyword evidence="2" id="KW-1185">Reference proteome</keyword>
<dbReference type="EMBL" id="KV878896">
    <property type="protein sequence ID" value="OJJ84857.1"/>
    <property type="molecule type" value="Genomic_DNA"/>
</dbReference>
<accession>A0A1L9VLP9</accession>
<dbReference type="VEuPathDB" id="FungiDB:ASPGLDRAFT_46778"/>
<dbReference type="Proteomes" id="UP000184300">
    <property type="component" value="Unassembled WGS sequence"/>
</dbReference>
<protein>
    <recommendedName>
        <fullName evidence="3">SMP-30/Gluconolactonase/LRE-like region domain-containing protein</fullName>
    </recommendedName>
</protein>
<evidence type="ECO:0000313" key="2">
    <source>
        <dbReference type="Proteomes" id="UP000184300"/>
    </source>
</evidence>
<dbReference type="SUPFAM" id="SSF63829">
    <property type="entry name" value="Calcium-dependent phosphotriesterase"/>
    <property type="match status" value="1"/>
</dbReference>
<sequence length="388" mass="41530">MLLDMQRRSVCEGYIAGTQPEFYVSLKTLSTAPSFELIVSLTAQMRAFSSILSYSSALLAFCRPTCLAAPHQRRSAGPYDSAPVSTVFQLDHNQTWFENLVVQRNSSILATRIDVPELWSIDPATKNGTSSQGTGSLLYKFPNATSLLGIAEVEKDVFAIVSGNLSLPSTIPTPGSYKIWTIDLTGEKPHAKLLAPIPDGVFLDGLAKFSDDLLLTTDAAKGVIWRLNTTTGESSQVLSHPSMKPADGQPILVGVNGLKVQKGYIYYTSTTQEVFARFPVDENATPTGPIEVITSGLTFDDFALADDGTAYLSTNPQNELLRISPEGKVRLIAGSQVTKTVAGSTAVAFANDEQSVLYVSTSGASVEPVLCKTVEPAKIVAVKLRGAS</sequence>
<dbReference type="GeneID" id="34462785"/>
<dbReference type="STRING" id="1160497.A0A1L9VLP9"/>
<dbReference type="AlphaFoldDB" id="A0A1L9VLP9"/>
<dbReference type="RefSeq" id="XP_022401555.1">
    <property type="nucleotide sequence ID" value="XM_022546524.1"/>
</dbReference>
<gene>
    <name evidence="1" type="ORF">ASPGLDRAFT_46778</name>
</gene>
<dbReference type="Gene3D" id="2.120.10.30">
    <property type="entry name" value="TolB, C-terminal domain"/>
    <property type="match status" value="1"/>
</dbReference>
<dbReference type="PANTHER" id="PTHR42060:SF3">
    <property type="entry name" value="SMP-30_GLUCONOLACTONASE_LRE-LIKE REGION DOMAIN-CONTAINING PROTEIN"/>
    <property type="match status" value="1"/>
</dbReference>
<dbReference type="InterPro" id="IPR052998">
    <property type="entry name" value="Hetero-Diels-Alderase-like"/>
</dbReference>
<dbReference type="PANTHER" id="PTHR42060">
    <property type="entry name" value="NHL REPEAT-CONTAINING PROTEIN-RELATED"/>
    <property type="match status" value="1"/>
</dbReference>
<dbReference type="InterPro" id="IPR011042">
    <property type="entry name" value="6-blade_b-propeller_TolB-like"/>
</dbReference>